<reference evidence="1 2" key="1">
    <citation type="submission" date="2018-06" db="EMBL/GenBank/DDBJ databases">
        <authorList>
            <consortium name="Pathogen Informatics"/>
            <person name="Doyle S."/>
        </authorList>
    </citation>
    <scope>NUCLEOTIDE SEQUENCE [LARGE SCALE GENOMIC DNA]</scope>
    <source>
        <strain evidence="1 2">NCTC12157</strain>
    </source>
</reference>
<gene>
    <name evidence="1" type="ORF">NCTC12157_01273</name>
</gene>
<dbReference type="AlphaFoldDB" id="A0A377N7R6"/>
<dbReference type="EMBL" id="UGGO01000001">
    <property type="protein sequence ID" value="STQ43581.1"/>
    <property type="molecule type" value="Genomic_DNA"/>
</dbReference>
<proteinExistence type="predicted"/>
<sequence>MKIALIILGILAVIVIVAALVFRSAAKDVEDDY</sequence>
<name>A0A377N7R6_9GAMM</name>
<organism evidence="1 2">
    <name type="scientific">Ewingella americana</name>
    <dbReference type="NCBI Taxonomy" id="41202"/>
    <lineage>
        <taxon>Bacteria</taxon>
        <taxon>Pseudomonadati</taxon>
        <taxon>Pseudomonadota</taxon>
        <taxon>Gammaproteobacteria</taxon>
        <taxon>Enterobacterales</taxon>
        <taxon>Yersiniaceae</taxon>
        <taxon>Ewingella</taxon>
    </lineage>
</organism>
<accession>A0A377N7R6</accession>
<dbReference type="Proteomes" id="UP000254304">
    <property type="component" value="Unassembled WGS sequence"/>
</dbReference>
<evidence type="ECO:0000313" key="1">
    <source>
        <dbReference type="EMBL" id="STQ43581.1"/>
    </source>
</evidence>
<evidence type="ECO:0000313" key="2">
    <source>
        <dbReference type="Proteomes" id="UP000254304"/>
    </source>
</evidence>
<protein>
    <submittedName>
        <fullName evidence="1">Uncharacterized protein</fullName>
    </submittedName>
</protein>